<name>A0A4R3V6B9_9BURK</name>
<comment type="caution">
    <text evidence="2">The sequence shown here is derived from an EMBL/GenBank/DDBJ whole genome shotgun (WGS) entry which is preliminary data.</text>
</comment>
<proteinExistence type="predicted"/>
<dbReference type="InterPro" id="IPR015005">
    <property type="entry name" value="DUF1854"/>
</dbReference>
<sequence length="156" mass="17296">MTDASFDLQRDAFGRLVLTTAGGARHAGVTPVRAFPIAAPDEGLSLVSAEGREIAWAEHLSDLPAPARALIEEELASREFMPEIQRIVEVSGFICPSTWRVLTDRGPADLRLKGEDDIRRLSRTRLLIADSHGIHFLVRDVGALDRRSKKLLDRFL</sequence>
<evidence type="ECO:0000313" key="2">
    <source>
        <dbReference type="EMBL" id="TCU98917.1"/>
    </source>
</evidence>
<keyword evidence="3" id="KW-1185">Reference proteome</keyword>
<dbReference type="Pfam" id="PF08909">
    <property type="entry name" value="DUF1854"/>
    <property type="match status" value="1"/>
</dbReference>
<dbReference type="RefSeq" id="WP_132476124.1">
    <property type="nucleotide sequence ID" value="NZ_JBHRVM010000001.1"/>
</dbReference>
<feature type="domain" description="DUF1854" evidence="1">
    <location>
        <begin position="26"/>
        <end position="155"/>
    </location>
</feature>
<organism evidence="2 3">
    <name type="scientific">Paracandidimonas soli</name>
    <dbReference type="NCBI Taxonomy" id="1917182"/>
    <lineage>
        <taxon>Bacteria</taxon>
        <taxon>Pseudomonadati</taxon>
        <taxon>Pseudomonadota</taxon>
        <taxon>Betaproteobacteria</taxon>
        <taxon>Burkholderiales</taxon>
        <taxon>Alcaligenaceae</taxon>
        <taxon>Paracandidimonas</taxon>
    </lineage>
</organism>
<reference evidence="2 3" key="1">
    <citation type="submission" date="2019-03" db="EMBL/GenBank/DDBJ databases">
        <title>Genomic Encyclopedia of Type Strains, Phase IV (KMG-IV): sequencing the most valuable type-strain genomes for metagenomic binning, comparative biology and taxonomic classification.</title>
        <authorList>
            <person name="Goeker M."/>
        </authorList>
    </citation>
    <scope>NUCLEOTIDE SEQUENCE [LARGE SCALE GENOMIC DNA]</scope>
    <source>
        <strain evidence="2 3">DSM 100048</strain>
    </source>
</reference>
<evidence type="ECO:0000313" key="3">
    <source>
        <dbReference type="Proteomes" id="UP000294692"/>
    </source>
</evidence>
<protein>
    <submittedName>
        <fullName evidence="2">Uncharacterized protein DUF1854</fullName>
    </submittedName>
</protein>
<gene>
    <name evidence="2" type="ORF">EV686_10411</name>
</gene>
<evidence type="ECO:0000259" key="1">
    <source>
        <dbReference type="Pfam" id="PF08909"/>
    </source>
</evidence>
<dbReference type="EMBL" id="SMBX01000004">
    <property type="protein sequence ID" value="TCU98917.1"/>
    <property type="molecule type" value="Genomic_DNA"/>
</dbReference>
<dbReference type="OrthoDB" id="212426at2"/>
<dbReference type="Proteomes" id="UP000294692">
    <property type="component" value="Unassembled WGS sequence"/>
</dbReference>
<accession>A0A4R3V6B9</accession>
<dbReference type="AlphaFoldDB" id="A0A4R3V6B9"/>